<feature type="domain" description="N-acetyltransferase" evidence="1">
    <location>
        <begin position="17"/>
        <end position="150"/>
    </location>
</feature>
<dbReference type="GO" id="GO:0016747">
    <property type="term" value="F:acyltransferase activity, transferring groups other than amino-acyl groups"/>
    <property type="evidence" value="ECO:0007669"/>
    <property type="project" value="InterPro"/>
</dbReference>
<dbReference type="AlphaFoldDB" id="A0AAV2VTZ3"/>
<dbReference type="EMBL" id="CAOF01000133">
    <property type="protein sequence ID" value="CCO47907.1"/>
    <property type="molecule type" value="Genomic_DNA"/>
</dbReference>
<comment type="caution">
    <text evidence="2">The sequence shown here is derived from an EMBL/GenBank/DDBJ whole genome shotgun (WGS) entry which is preliminary data.</text>
</comment>
<dbReference type="InterPro" id="IPR016181">
    <property type="entry name" value="Acyl_CoA_acyltransferase"/>
</dbReference>
<protein>
    <submittedName>
        <fullName evidence="2">Acyl-CoA N-acyltransferase</fullName>
    </submittedName>
</protein>
<dbReference type="RefSeq" id="WP_022612563.1">
    <property type="nucleotide sequence ID" value="NZ_LK391965.1"/>
</dbReference>
<name>A0AAV2VTZ3_9VIBR</name>
<dbReference type="Gene3D" id="3.40.630.30">
    <property type="match status" value="1"/>
</dbReference>
<dbReference type="Pfam" id="PF00583">
    <property type="entry name" value="Acetyltransf_1"/>
    <property type="match status" value="1"/>
</dbReference>
<evidence type="ECO:0000259" key="1">
    <source>
        <dbReference type="PROSITE" id="PS51186"/>
    </source>
</evidence>
<dbReference type="Proteomes" id="UP000018211">
    <property type="component" value="Unassembled WGS sequence"/>
</dbReference>
<dbReference type="SUPFAM" id="SSF55729">
    <property type="entry name" value="Acyl-CoA N-acyltransferases (Nat)"/>
    <property type="match status" value="1"/>
</dbReference>
<evidence type="ECO:0000313" key="2">
    <source>
        <dbReference type="EMBL" id="CCO47907.1"/>
    </source>
</evidence>
<accession>A0AAV2VTZ3</accession>
<proteinExistence type="predicted"/>
<evidence type="ECO:0000313" key="3">
    <source>
        <dbReference type="Proteomes" id="UP000018211"/>
    </source>
</evidence>
<gene>
    <name evidence="2" type="ORF">VIBNISOn1_410060</name>
</gene>
<reference evidence="2 3" key="1">
    <citation type="journal article" date="2013" name="ISME J.">
        <title>Comparative genomics of pathogenic lineages of Vibrio nigripulchritudo identifies virulence-associated traits.</title>
        <authorList>
            <person name="Goudenege D."/>
            <person name="Labreuche Y."/>
            <person name="Krin E."/>
            <person name="Ansquer D."/>
            <person name="Mangenot S."/>
            <person name="Calteau A."/>
            <person name="Medigue C."/>
            <person name="Mazel D."/>
            <person name="Polz M.F."/>
            <person name="Le Roux F."/>
        </authorList>
    </citation>
    <scope>NUCLEOTIDE SEQUENCE [LARGE SCALE GENOMIC DNA]</scope>
    <source>
        <strain evidence="2 3">SOn1</strain>
    </source>
</reference>
<dbReference type="PROSITE" id="PS51186">
    <property type="entry name" value="GNAT"/>
    <property type="match status" value="1"/>
</dbReference>
<organism evidence="2 3">
    <name type="scientific">Vibrio nigripulchritudo SOn1</name>
    <dbReference type="NCBI Taxonomy" id="1238450"/>
    <lineage>
        <taxon>Bacteria</taxon>
        <taxon>Pseudomonadati</taxon>
        <taxon>Pseudomonadota</taxon>
        <taxon>Gammaproteobacteria</taxon>
        <taxon>Vibrionales</taxon>
        <taxon>Vibrionaceae</taxon>
        <taxon>Vibrio</taxon>
    </lineage>
</organism>
<dbReference type="InterPro" id="IPR000182">
    <property type="entry name" value="GNAT_dom"/>
</dbReference>
<sequence>MEVSLKQIEESSRHILENLFPYYIYDMSEFMGWNPNEEGRFTYPSSNFDVYWEREDHTPFFIYVEDELAGFVLVRKYPNNQAVFDVAQFFVLRKFKRMGVGKKALHTVVNRFPGDWQIRVLIGNHGALKFWQSAVENLVGNAYSLSKDVDTDLEMHFIRFQF</sequence>
<dbReference type="CDD" id="cd04301">
    <property type="entry name" value="NAT_SF"/>
    <property type="match status" value="1"/>
</dbReference>